<gene>
    <name evidence="3" type="ORF">H5985_07160</name>
</gene>
<dbReference type="PANTHER" id="PTHR30575:SF3">
    <property type="entry name" value="PEPTIDASE M20 DIMERISATION DOMAIN-CONTAINING PROTEIN"/>
    <property type="match status" value="1"/>
</dbReference>
<evidence type="ECO:0000313" key="4">
    <source>
        <dbReference type="Proteomes" id="UP000777002"/>
    </source>
</evidence>
<proteinExistence type="predicted"/>
<comment type="caution">
    <text evidence="3">The sequence shown here is derived from an EMBL/GenBank/DDBJ whole genome shotgun (WGS) entry which is preliminary data.</text>
</comment>
<dbReference type="SUPFAM" id="SSF53187">
    <property type="entry name" value="Zn-dependent exopeptidases"/>
    <property type="match status" value="1"/>
</dbReference>
<dbReference type="InterPro" id="IPR017439">
    <property type="entry name" value="Amidohydrolase"/>
</dbReference>
<protein>
    <submittedName>
        <fullName evidence="3">Amidohydrolase</fullName>
    </submittedName>
</protein>
<dbReference type="Pfam" id="PF01546">
    <property type="entry name" value="Peptidase_M20"/>
    <property type="match status" value="1"/>
</dbReference>
<dbReference type="Proteomes" id="UP000777002">
    <property type="component" value="Unassembled WGS sequence"/>
</dbReference>
<dbReference type="PANTHER" id="PTHR30575">
    <property type="entry name" value="PEPTIDASE M20"/>
    <property type="match status" value="1"/>
</dbReference>
<dbReference type="InterPro" id="IPR002933">
    <property type="entry name" value="Peptidase_M20"/>
</dbReference>
<evidence type="ECO:0000313" key="3">
    <source>
        <dbReference type="EMBL" id="MBM6929041.1"/>
    </source>
</evidence>
<dbReference type="NCBIfam" id="TIGR01891">
    <property type="entry name" value="amidohydrolases"/>
    <property type="match status" value="1"/>
</dbReference>
<dbReference type="InterPro" id="IPR011650">
    <property type="entry name" value="Peptidase_M20_dimer"/>
</dbReference>
<dbReference type="EMBL" id="JACJKX010000013">
    <property type="protein sequence ID" value="MBM6929041.1"/>
    <property type="molecule type" value="Genomic_DNA"/>
</dbReference>
<name>A0ABS2GUZ9_9BURK</name>
<evidence type="ECO:0000256" key="1">
    <source>
        <dbReference type="ARBA" id="ARBA00022801"/>
    </source>
</evidence>
<accession>A0ABS2GUZ9</accession>
<dbReference type="SUPFAM" id="SSF55031">
    <property type="entry name" value="Bacterial exopeptidase dimerisation domain"/>
    <property type="match status" value="1"/>
</dbReference>
<dbReference type="Gene3D" id="3.40.630.10">
    <property type="entry name" value="Zn peptidases"/>
    <property type="match status" value="2"/>
</dbReference>
<dbReference type="InterPro" id="IPR052030">
    <property type="entry name" value="Peptidase_M20/M20A_hydrolases"/>
</dbReference>
<organism evidence="3 4">
    <name type="scientific">Parasutterella secunda</name>
    <dbReference type="NCBI Taxonomy" id="626947"/>
    <lineage>
        <taxon>Bacteria</taxon>
        <taxon>Pseudomonadati</taxon>
        <taxon>Pseudomonadota</taxon>
        <taxon>Betaproteobacteria</taxon>
        <taxon>Burkholderiales</taxon>
        <taxon>Sutterellaceae</taxon>
        <taxon>Parasutterella</taxon>
    </lineage>
</organism>
<keyword evidence="4" id="KW-1185">Reference proteome</keyword>
<dbReference type="InterPro" id="IPR036264">
    <property type="entry name" value="Bact_exopeptidase_dim_dom"/>
</dbReference>
<evidence type="ECO:0000259" key="2">
    <source>
        <dbReference type="Pfam" id="PF07687"/>
    </source>
</evidence>
<reference evidence="3 4" key="1">
    <citation type="journal article" date="2021" name="Sci. Rep.">
        <title>The distribution of antibiotic resistance genes in chicken gut microbiota commensals.</title>
        <authorList>
            <person name="Juricova H."/>
            <person name="Matiasovicova J."/>
            <person name="Kubasova T."/>
            <person name="Cejkova D."/>
            <person name="Rychlik I."/>
        </authorList>
    </citation>
    <scope>NUCLEOTIDE SEQUENCE [LARGE SCALE GENOMIC DNA]</scope>
    <source>
        <strain evidence="3 4">An562</strain>
    </source>
</reference>
<dbReference type="PIRSF" id="PIRSF005962">
    <property type="entry name" value="Pept_M20D_amidohydro"/>
    <property type="match status" value="1"/>
</dbReference>
<keyword evidence="1" id="KW-0378">Hydrolase</keyword>
<feature type="domain" description="Peptidase M20 dimerisation" evidence="2">
    <location>
        <begin position="223"/>
        <end position="298"/>
    </location>
</feature>
<dbReference type="RefSeq" id="WP_205050630.1">
    <property type="nucleotide sequence ID" value="NZ_JACJKX010000013.1"/>
</dbReference>
<sequence length="427" mass="47051">MSESFHEQLVEQRRYLHQFPEVGWTEFETTWYIVQKLQSWGFNVHIGREVIDEKSIRGRNLELVNEARSRAAAHGVPEAFLQKTEGLTGCLAEMDFEKKGPVLVFRFDIDALPVQETDSVDHLPNREGFRSKREGIMHACGHDCHTSIGLTVARWIAEHKDELSGKIKIIFQPAEEGSRGARTVAASGIIDDADFFFASHIGMQAKYGEVIIDPYGFLCGSKYDVTFIGRSAHLGADPHKGRNAMAAACSATLQLLGIARHGDGMTRVNVGTFHAGRARNAIPDRATIEVDIRGETMAINDYMCEEAQNIFAGCAKSYSVGLEVIDQGTVCDLVNDRESVDVLRRCAQKIPAIKTIIEKSDFGGSEDAAILARHVQSKGGLAAFFVVGADHLVGHHQPEFDVNEEALDVGFEMYVNLVKEICATSLA</sequence>
<dbReference type="Pfam" id="PF07687">
    <property type="entry name" value="M20_dimer"/>
    <property type="match status" value="1"/>
</dbReference>
<dbReference type="Gene3D" id="3.30.70.360">
    <property type="match status" value="1"/>
</dbReference>